<sequence length="79" mass="9301">MWTTLCKNVGVTDCPPHTFRHTWATWHYMANRDVAKLMELGGWKSLDMVMRYTHVNRDHLRASIDDIWGEAKSANRKIK</sequence>
<reference evidence="3 4" key="1">
    <citation type="submission" date="2023-01" db="EMBL/GenBank/DDBJ databases">
        <title>Novel species of the genus Asticcacaulis isolated from rivers.</title>
        <authorList>
            <person name="Lu H."/>
        </authorList>
    </citation>
    <scope>NUCLEOTIDE SEQUENCE [LARGE SCALE GENOMIC DNA]</scope>
    <source>
        <strain evidence="3 4">BYS171W</strain>
    </source>
</reference>
<proteinExistence type="predicted"/>
<dbReference type="InterPro" id="IPR013762">
    <property type="entry name" value="Integrase-like_cat_sf"/>
</dbReference>
<dbReference type="PROSITE" id="PS51898">
    <property type="entry name" value="TYR_RECOMBINASE"/>
    <property type="match status" value="1"/>
</dbReference>
<organism evidence="3 4">
    <name type="scientific">Asticcacaulis aquaticus</name>
    <dbReference type="NCBI Taxonomy" id="2984212"/>
    <lineage>
        <taxon>Bacteria</taxon>
        <taxon>Pseudomonadati</taxon>
        <taxon>Pseudomonadota</taxon>
        <taxon>Alphaproteobacteria</taxon>
        <taxon>Caulobacterales</taxon>
        <taxon>Caulobacteraceae</taxon>
        <taxon>Asticcacaulis</taxon>
    </lineage>
</organism>
<protein>
    <submittedName>
        <fullName evidence="3">Tyrosine-type recombinase/integrase</fullName>
    </submittedName>
</protein>
<dbReference type="InterPro" id="IPR011010">
    <property type="entry name" value="DNA_brk_join_enz"/>
</dbReference>
<evidence type="ECO:0000259" key="2">
    <source>
        <dbReference type="PROSITE" id="PS51898"/>
    </source>
</evidence>
<dbReference type="Gene3D" id="1.10.443.10">
    <property type="entry name" value="Intergrase catalytic core"/>
    <property type="match status" value="1"/>
</dbReference>
<comment type="caution">
    <text evidence="3">The sequence shown here is derived from an EMBL/GenBank/DDBJ whole genome shotgun (WGS) entry which is preliminary data.</text>
</comment>
<dbReference type="InterPro" id="IPR002104">
    <property type="entry name" value="Integrase_catalytic"/>
</dbReference>
<evidence type="ECO:0000313" key="4">
    <source>
        <dbReference type="Proteomes" id="UP001214854"/>
    </source>
</evidence>
<evidence type="ECO:0000313" key="3">
    <source>
        <dbReference type="EMBL" id="MDC7683864.1"/>
    </source>
</evidence>
<keyword evidence="4" id="KW-1185">Reference proteome</keyword>
<feature type="domain" description="Tyr recombinase" evidence="2">
    <location>
        <begin position="1"/>
        <end position="65"/>
    </location>
</feature>
<gene>
    <name evidence="3" type="ORF">PQU92_11285</name>
</gene>
<name>A0ABT5HUZ5_9CAUL</name>
<dbReference type="EMBL" id="JAQQKX010000008">
    <property type="protein sequence ID" value="MDC7683864.1"/>
    <property type="molecule type" value="Genomic_DNA"/>
</dbReference>
<evidence type="ECO:0000256" key="1">
    <source>
        <dbReference type="ARBA" id="ARBA00023172"/>
    </source>
</evidence>
<dbReference type="Pfam" id="PF00589">
    <property type="entry name" value="Phage_integrase"/>
    <property type="match status" value="1"/>
</dbReference>
<dbReference type="SUPFAM" id="SSF56349">
    <property type="entry name" value="DNA breaking-rejoining enzymes"/>
    <property type="match status" value="1"/>
</dbReference>
<dbReference type="Proteomes" id="UP001214854">
    <property type="component" value="Unassembled WGS sequence"/>
</dbReference>
<keyword evidence="1" id="KW-0233">DNA recombination</keyword>
<accession>A0ABT5HUZ5</accession>